<keyword evidence="2" id="KW-1185">Reference proteome</keyword>
<reference evidence="1" key="1">
    <citation type="submission" date="2022-05" db="EMBL/GenBank/DDBJ databases">
        <title>A methanotrophic Mycobacterium dominates a cave microbial ecosystem.</title>
        <authorList>
            <person name="Van Spanning R.J.M."/>
            <person name="Guan Q."/>
            <person name="Melkonian C."/>
            <person name="Gallant J."/>
            <person name="Polerecky L."/>
            <person name="Flot J.-F."/>
            <person name="Brandt B.W."/>
            <person name="Braster M."/>
            <person name="Iturbe Espinoza P."/>
            <person name="Aerts J."/>
            <person name="Meima-Franke M."/>
            <person name="Piersma S.R."/>
            <person name="Bunduc C."/>
            <person name="Ummels R."/>
            <person name="Pain A."/>
            <person name="Fleming E.J."/>
            <person name="van der Wel N."/>
            <person name="Gherman V.D."/>
            <person name="Sarbu S.M."/>
            <person name="Bodelier P.L.E."/>
            <person name="Bitter W."/>
        </authorList>
    </citation>
    <scope>NUCLEOTIDE SEQUENCE</scope>
    <source>
        <strain evidence="1">Sulfur Cave</strain>
    </source>
</reference>
<evidence type="ECO:0000313" key="1">
    <source>
        <dbReference type="EMBL" id="UQX11134.1"/>
    </source>
</evidence>
<dbReference type="Proteomes" id="UP001056610">
    <property type="component" value="Chromosome"/>
</dbReference>
<dbReference type="RefSeq" id="WP_219066513.1">
    <property type="nucleotide sequence ID" value="NZ_CAJUXY010000008.1"/>
</dbReference>
<dbReference type="EMBL" id="CP097320">
    <property type="protein sequence ID" value="UQX11134.1"/>
    <property type="molecule type" value="Genomic_DNA"/>
</dbReference>
<accession>A0ABY4QKQ3</accession>
<name>A0ABY4QKQ3_9MYCO</name>
<organism evidence="1 2">
    <name type="scientific">Candidatus Mycobacterium methanotrophicum</name>
    <dbReference type="NCBI Taxonomy" id="2943498"/>
    <lineage>
        <taxon>Bacteria</taxon>
        <taxon>Bacillati</taxon>
        <taxon>Actinomycetota</taxon>
        <taxon>Actinomycetes</taxon>
        <taxon>Mycobacteriales</taxon>
        <taxon>Mycobacteriaceae</taxon>
        <taxon>Mycobacterium</taxon>
    </lineage>
</organism>
<evidence type="ECO:0000313" key="2">
    <source>
        <dbReference type="Proteomes" id="UP001056610"/>
    </source>
</evidence>
<proteinExistence type="predicted"/>
<gene>
    <name evidence="1" type="ORF">M5I08_00660</name>
</gene>
<protein>
    <recommendedName>
        <fullName evidence="3">Transposase</fullName>
    </recommendedName>
</protein>
<evidence type="ECO:0008006" key="3">
    <source>
        <dbReference type="Google" id="ProtNLM"/>
    </source>
</evidence>
<sequence length="54" mass="5994">MKISDCHRATTGATAWLRIRGYISTARKHGDDVLTALRHAINGNPWQPPQPDPT</sequence>